<protein>
    <submittedName>
        <fullName evidence="1">Uncharacterized protein</fullName>
    </submittedName>
</protein>
<organism evidence="1 2">
    <name type="scientific">Naganishia onofrii</name>
    <dbReference type="NCBI Taxonomy" id="1851511"/>
    <lineage>
        <taxon>Eukaryota</taxon>
        <taxon>Fungi</taxon>
        <taxon>Dikarya</taxon>
        <taxon>Basidiomycota</taxon>
        <taxon>Agaricomycotina</taxon>
        <taxon>Tremellomycetes</taxon>
        <taxon>Filobasidiales</taxon>
        <taxon>Filobasidiaceae</taxon>
        <taxon>Naganishia</taxon>
    </lineage>
</organism>
<keyword evidence="2" id="KW-1185">Reference proteome</keyword>
<dbReference type="EMBL" id="JASBWV010000004">
    <property type="protein sequence ID" value="KAJ9126630.1"/>
    <property type="molecule type" value="Genomic_DNA"/>
</dbReference>
<comment type="caution">
    <text evidence="1">The sequence shown here is derived from an EMBL/GenBank/DDBJ whole genome shotgun (WGS) entry which is preliminary data.</text>
</comment>
<evidence type="ECO:0000313" key="2">
    <source>
        <dbReference type="Proteomes" id="UP001234202"/>
    </source>
</evidence>
<gene>
    <name evidence="1" type="ORF">QFC24_001659</name>
</gene>
<name>A0ACC2XTE4_9TREE</name>
<accession>A0ACC2XTE4</accession>
<dbReference type="Proteomes" id="UP001234202">
    <property type="component" value="Unassembled WGS sequence"/>
</dbReference>
<reference evidence="1" key="1">
    <citation type="submission" date="2023-04" db="EMBL/GenBank/DDBJ databases">
        <title>Draft Genome sequencing of Naganishia species isolated from polar environments using Oxford Nanopore Technology.</title>
        <authorList>
            <person name="Leo P."/>
            <person name="Venkateswaran K."/>
        </authorList>
    </citation>
    <scope>NUCLEOTIDE SEQUENCE</scope>
    <source>
        <strain evidence="1">DBVPG 5303</strain>
    </source>
</reference>
<proteinExistence type="predicted"/>
<evidence type="ECO:0000313" key="1">
    <source>
        <dbReference type="EMBL" id="KAJ9126630.1"/>
    </source>
</evidence>
<sequence>MLTPSVVSQAGPVLLETAIKHYLMKKKVTKDTKARGDFMYDEAFVLIKFFLETSTKHTVEELQKFGLTRTPSPPWVLTHRVLVPINPCCSDAAEYIIKALGGPETAFKLCGGTKWWTVRFQAGVEGEWIGIKKDWRKEEERVRKEEEARKKGSKMSKGKEKLKESVSGSVENTDKEKDGIEGECTFNDRALSLESGTNVCNTVTPEMDHLRCMMYLPGKSLVAGKSLELVLTSIIGQAGRIIGDQKPSTLWPPPAPELTETVQRTLRSKVKDTVNRLTGHQKPPLSEKDQAGTFHNDDSATAVITDPASNEETTARGDTKIEPIKDGKYESTLHPTSEKHASHHPGPTELGENHSVADPADQKHLIQLDIAGKPVTIRSQIQLYATNDQLSQPLVSPVMGYLGGLPPLFVIASDAEVLRDEILYVAHKAAHPDQYPLKESVKEMMPLLKDIEGKYGPTQVHLQVYDHTCHVLPMISMSEPAKQEHKSSQHSMSSSQKHGIDAASKGSFAMSELSAGKPPSGSVPASLSHSLDSVDPPSVAPLTLAEPIPIGPSEGVKNDFQTEMMPKSKPSFSKTFSFLSASRRMKGPNAEPRPASTPASDAGYSESREDTDVEGGFAESPIQENLPDAGPNDDVLDPNFPSDEIKVPSNIPDGYAGNSKIYQEPFAFIRERVSLNGECRPLEDAKALPFLHLPLEEIGVIKEAPALRYLTGQALWDEKYKSVAKRIEKRRQAHLKKAEQNGQKAIDKWTKHLAEKRDGHDGGIPFDEAAYIMNNDISWAWALQDEVPPPSAIAGRRDTSEAMDLARMADRMTDEGMQLGALSLWTAMASFFSKADSDPKH</sequence>